<proteinExistence type="predicted"/>
<dbReference type="Proteomes" id="UP000437065">
    <property type="component" value="Unassembled WGS sequence"/>
</dbReference>
<keyword evidence="3" id="KW-1185">Reference proteome</keyword>
<accession>A0A6B0T1F3</accession>
<gene>
    <name evidence="2" type="ORF">GRX01_14865</name>
</gene>
<feature type="non-terminal residue" evidence="2">
    <location>
        <position position="1"/>
    </location>
</feature>
<dbReference type="AlphaFoldDB" id="A0A6B0T1F3"/>
<evidence type="ECO:0000313" key="3">
    <source>
        <dbReference type="Proteomes" id="UP000437065"/>
    </source>
</evidence>
<organism evidence="2 3">
    <name type="scientific">Halobaculum saliterrae</name>
    <dbReference type="NCBI Taxonomy" id="2073113"/>
    <lineage>
        <taxon>Archaea</taxon>
        <taxon>Methanobacteriati</taxon>
        <taxon>Methanobacteriota</taxon>
        <taxon>Stenosarchaea group</taxon>
        <taxon>Halobacteria</taxon>
        <taxon>Halobacteriales</taxon>
        <taxon>Haloferacaceae</taxon>
        <taxon>Halobaculum</taxon>
    </lineage>
</organism>
<dbReference type="EMBL" id="WUUS01000010">
    <property type="protein sequence ID" value="MXR42613.1"/>
    <property type="molecule type" value="Genomic_DNA"/>
</dbReference>
<feature type="region of interest" description="Disordered" evidence="1">
    <location>
        <begin position="55"/>
        <end position="79"/>
    </location>
</feature>
<reference evidence="2 3" key="1">
    <citation type="submission" date="2019-12" db="EMBL/GenBank/DDBJ databases">
        <title>Isolation and characterization of three novel carbon monoxide-oxidizing members of Halobacteria from salione crusts and soils.</title>
        <authorList>
            <person name="Myers M.R."/>
            <person name="King G.M."/>
        </authorList>
    </citation>
    <scope>NUCLEOTIDE SEQUENCE [LARGE SCALE GENOMIC DNA]</scope>
    <source>
        <strain evidence="2 3">WSA2</strain>
    </source>
</reference>
<protein>
    <recommendedName>
        <fullName evidence="4">Exonuclease RecJ</fullName>
    </recommendedName>
</protein>
<name>A0A6B0T1F3_9EURY</name>
<evidence type="ECO:0008006" key="4">
    <source>
        <dbReference type="Google" id="ProtNLM"/>
    </source>
</evidence>
<comment type="caution">
    <text evidence="2">The sequence shown here is derived from an EMBL/GenBank/DDBJ whole genome shotgun (WGS) entry which is preliminary data.</text>
</comment>
<sequence length="108" mass="10771">VEASPADAPALATAARLVRDYASPEPVALVVSDDAAAAAGDGTVDVTAALRAGVEATTAEDPDGSGGPDDTDRDGESIDVIGDDRLGEARFAGGDVQAFIGAFREALR</sequence>
<evidence type="ECO:0000313" key="2">
    <source>
        <dbReference type="EMBL" id="MXR42613.1"/>
    </source>
</evidence>
<evidence type="ECO:0000256" key="1">
    <source>
        <dbReference type="SAM" id="MobiDB-lite"/>
    </source>
</evidence>
<feature type="compositionally biased region" description="Acidic residues" evidence="1">
    <location>
        <begin position="58"/>
        <end position="73"/>
    </location>
</feature>